<dbReference type="Pfam" id="PF12810">
    <property type="entry name" value="ALK_LTK_GRD"/>
    <property type="match status" value="6"/>
</dbReference>
<sequence>MADLPSGKNSITYTGAAQTFTVATGGDLKFKLWGGGGSGGNASNLTPREGYGGAGGFVTGEFSVAPGDTIKVEVGGGGVTNALTGAMGTGGWPDGGPGSYAFTIRSAGSGGGSTRLYVNNVLIAVAGAGGGGCLNEGPNGLGYGGAGGGATGQSGTGSWYASGGSQTEGGRIVNRAPDPLQVGAYLKGGSGAITSGTGTGTSNDGAGGGGGYYGGGGSAGLWGATVSSGAGGGSSYTHPTAAKASTTAGVGKAAPKTDDPDYVAGVARGSDQGSTGVMALPGGNGLAVLEIAAVLPPPDLPQGKTTVSYTGESKSYKATRPGYLTAKLWGGGGAAGYNTSPYNTIAGKGAYVTGTWVIQTGDIVRVDTAQGGQPTTSPTAPGLGGWPDGGKAGIVSATVHGGAGGGSSRIFINGVLMAVAGGGGGSGQGGWAGGSAGYPSGQGSMAASSATGGTQTAGGTHPSYPTDASVSGGYLRGGNGYTVSGAPPAVNQPGSGGGGGYYGGGGGTVGAGGGSSYYHTSTLYPLVANVFNVGNTGSAPDDAPEKTDSDYVPGVATPGVMSTSAPLRAAGDGLVVLTFADSPDVSVSEQGFNYVGPTTQTWTAPGTGKVHIDLWGAGSGGSVSLTTPMHGGSGGHIAFSRTVVAGDVFTFEIAQGGLPPKTGFGGPGGWPDGGTGARASATAGWAGGGGSSRVYLNGVLLGVAAGGGGGGNGASANKGGAGGGENGVNGGTSTAATYVPGLGGSQTAGGTNALAPTDTSMSGGYLRGGNGFLAVNDSAFIGKSTGPGGGGGYYGGAGGAESASNSNAATAAGAGGGSSYAPANATNAAGIETVPNGTDLPWMPADVARPGGIGTVLDAPTSVGKHGFAWLRFEAPPVEGAPEEVSLAPGNNIYPSIRKTREIVVTQAGIAMIHLWGGGGSGPAMGGPRKGGDGGYVTFQLEVEVGDRLLLAVGQGGQAATARSGGMGGWPDGGSGGRRSATLGWGGGGGSTRLWKNGVLYAVAGGGGGGGGGTQGAAAPLGGHGGGQDAASTAYPNLFYPGTGGTSSAGGSNSRFPSDPELNGSAARGGNGYQTGSDSLCTGLDGVGVNTGPGGGGGYYGGGAGMGGTTAQLAGGGGGGSHLVPAGGSSTIGLSGTGVPGYVTPVGVGSAGGATVAAATSGGDGLAVIQFIVPRTLVDGQKDVLRPTQLAEIYKVPAAGLLTFKAWAGGGGGARRAPSTPAYGGAGAFMSGQLRVKAGDTVSIEVGGGGQAASTTATVAGAGGWPDGGQGGKYEAAGTNLAGSGGGSTRLYLNGVLVGVVGAGGGSCSWYSTTVTGDGGAGGVRRGQAGSGHNSYVGTGGADRGGGICRQRSTNPNTSGAYLKGGAGYSTTPDTADGTAAGPGGGGGYYGGGAGSGLATTSAGGAGGGTSYASTLIANLRMLPADGKTPPASNDPDYPAGAAVGGAQGSPTTVQSGGDGCVVVEFLQGADLAPLELGKTVFEADQARSYDFVAAEDGSIAFKLWGGAGAPQTINTTLGLDPAYSGPGGYTTGIYSFTAGSVIRVAVGEGGGAPQATMGGEGGWPDGGHGGFISPNACGGGGGSTRLYVNNHLVAIAGGGGGSGAGTTRQGGFGGGLSGGDGAGSNTYRGLGGSQTAGGVGFNNSPYRNGDAFLGGDGHDPVLPWTMAGAAASGSGGGGGYYGGAGGAGATANASGAGGGSGYLDPNVIQGTYVTSATRIAPEASNNDYLPGVAEGVVGLTTVNTETQVGGPGLAVLTYTAGAISIPGEAYGVVGEVALAPPQGTAVGAHDVQKPLPGPILLTSTQGGVVVAGPPTGEALPPIIVEPVLPDAMMNGNAQGEIGTILMEMNLVAGPTTEALIQVPLVDYNLVLTPPEGIGAGSINIITPFPGLIRTTAPRASINGYTTIEPFEHDLVLTAPEAIADQGTLFELVFPGPILMETPEPAVSAGANFTPPHFGEPPNAYYGLVRTSPVEGFVRSADMDTIVDLPGPITVSQIDGFAMEGVDAFAESLPDINLTMFVEATAVGNANAYPDKPSSQPYLALVQMLPTIQAEVTGEVDFHTPEETIAVRVNPIEGMTEYAATILASILPAVIELRSPAGLGGLEIDGLGAGEEFPVIRVGEPHAYVDSDTPGFAPLRYWRSSVPTRAPAELEEREIALNEADGVLFTRDAQGDVRPTALAAISRGASVPDAGEEGDMLRGDGVWGLMLPLYDDAIRLEPPAEARIFLAEDVLQRESASPMGGEVTFQPFFIPRPTRISELSITVVTPAAGQAHLGLARWSLTGRTEGYLATGAVSLASGGLKSLPVDLMLRTGWYVAVLGMTASAQLSGVRVASQVDVNTFQPIGALACPLEGDLATLIQPMARAASNHAFITARVS</sequence>
<feature type="region of interest" description="Disordered" evidence="16">
    <location>
        <begin position="1343"/>
        <end position="1366"/>
    </location>
</feature>
<evidence type="ECO:0000256" key="16">
    <source>
        <dbReference type="SAM" id="MobiDB-lite"/>
    </source>
</evidence>
<protein>
    <recommendedName>
        <fullName evidence="2">receptor protein-tyrosine kinase</fullName>
        <ecNumber evidence="2">2.7.10.1</ecNumber>
    </recommendedName>
</protein>
<evidence type="ECO:0000256" key="7">
    <source>
        <dbReference type="ARBA" id="ARBA00022741"/>
    </source>
</evidence>
<evidence type="ECO:0000256" key="8">
    <source>
        <dbReference type="ARBA" id="ARBA00022777"/>
    </source>
</evidence>
<keyword evidence="9" id="KW-0067">ATP-binding</keyword>
<keyword evidence="8" id="KW-0418">Kinase</keyword>
<evidence type="ECO:0000256" key="4">
    <source>
        <dbReference type="ARBA" id="ARBA00022679"/>
    </source>
</evidence>
<keyword evidence="19" id="KW-1185">Reference proteome</keyword>
<feature type="domain" description="ALK/LTK-like glycine-rich" evidence="17">
    <location>
        <begin position="1199"/>
        <end position="1428"/>
    </location>
</feature>
<feature type="region of interest" description="Disordered" evidence="16">
    <location>
        <begin position="660"/>
        <end position="683"/>
    </location>
</feature>
<reference evidence="18 19" key="1">
    <citation type="submission" date="2022-05" db="EMBL/GenBank/DDBJ databases">
        <authorList>
            <person name="Friedrich I."/>
            <person name="Poehlein A."/>
            <person name="Schneider D."/>
            <person name="Hertel R."/>
            <person name="Daniel R."/>
        </authorList>
    </citation>
    <scope>NUCLEOTIDE SEQUENCE [LARGE SCALE GENOMIC DNA]</scope>
</reference>
<evidence type="ECO:0000256" key="12">
    <source>
        <dbReference type="ARBA" id="ARBA00023137"/>
    </source>
</evidence>
<dbReference type="InterPro" id="IPR055163">
    <property type="entry name" value="ALK/LTK-like_GRD"/>
</dbReference>
<evidence type="ECO:0000256" key="10">
    <source>
        <dbReference type="ARBA" id="ARBA00022989"/>
    </source>
</evidence>
<keyword evidence="15" id="KW-0325">Glycoprotein</keyword>
<keyword evidence="5" id="KW-0812">Transmembrane</keyword>
<feature type="region of interest" description="Disordered" evidence="16">
    <location>
        <begin position="1424"/>
        <end position="1455"/>
    </location>
</feature>
<dbReference type="GO" id="GO:0004714">
    <property type="term" value="F:transmembrane receptor protein tyrosine kinase activity"/>
    <property type="evidence" value="ECO:0007669"/>
    <property type="project" value="UniProtKB-EC"/>
</dbReference>
<feature type="domain" description="ALK/LTK-like glycine-rich" evidence="17">
    <location>
        <begin position="608"/>
        <end position="825"/>
    </location>
</feature>
<dbReference type="GO" id="GO:0005886">
    <property type="term" value="C:plasma membrane"/>
    <property type="evidence" value="ECO:0007669"/>
    <property type="project" value="UniProtKB-SubCell"/>
</dbReference>
<feature type="compositionally biased region" description="Low complexity" evidence="16">
    <location>
        <begin position="441"/>
        <end position="460"/>
    </location>
</feature>
<dbReference type="EMBL" id="ON529857">
    <property type="protein sequence ID" value="USN15518.1"/>
    <property type="molecule type" value="Genomic_DNA"/>
</dbReference>
<feature type="compositionally biased region" description="Gly residues" evidence="16">
    <location>
        <begin position="965"/>
        <end position="977"/>
    </location>
</feature>
<evidence type="ECO:0000256" key="6">
    <source>
        <dbReference type="ARBA" id="ARBA00022729"/>
    </source>
</evidence>
<feature type="region of interest" description="Disordered" evidence="16">
    <location>
        <begin position="441"/>
        <end position="471"/>
    </location>
</feature>
<feature type="compositionally biased region" description="Polar residues" evidence="16">
    <location>
        <begin position="370"/>
        <end position="379"/>
    </location>
</feature>
<evidence type="ECO:0000256" key="5">
    <source>
        <dbReference type="ARBA" id="ARBA00022692"/>
    </source>
</evidence>
<evidence type="ECO:0000256" key="15">
    <source>
        <dbReference type="ARBA" id="ARBA00023180"/>
    </source>
</evidence>
<keyword evidence="6" id="KW-0732">Signal</keyword>
<dbReference type="GO" id="GO:0005524">
    <property type="term" value="F:ATP binding"/>
    <property type="evidence" value="ECO:0007669"/>
    <property type="project" value="UniProtKB-KW"/>
</dbReference>
<evidence type="ECO:0000313" key="19">
    <source>
        <dbReference type="Proteomes" id="UP001056576"/>
    </source>
</evidence>
<evidence type="ECO:0000313" key="18">
    <source>
        <dbReference type="EMBL" id="USN15518.1"/>
    </source>
</evidence>
<keyword evidence="4" id="KW-0808">Transferase</keyword>
<keyword evidence="13" id="KW-1015">Disulfide bond</keyword>
<evidence type="ECO:0000256" key="13">
    <source>
        <dbReference type="ARBA" id="ARBA00023157"/>
    </source>
</evidence>
<name>A0A9E7SKH1_9CAUD</name>
<feature type="compositionally biased region" description="Polar residues" evidence="16">
    <location>
        <begin position="1351"/>
        <end position="1360"/>
    </location>
</feature>
<keyword evidence="10" id="KW-1133">Transmembrane helix</keyword>
<keyword evidence="14" id="KW-0675">Receptor</keyword>
<feature type="compositionally biased region" description="Gly residues" evidence="16">
    <location>
        <begin position="663"/>
        <end position="676"/>
    </location>
</feature>
<keyword evidence="7" id="KW-0547">Nucleotide-binding</keyword>
<feature type="domain" description="ALK/LTK-like glycine-rich" evidence="17">
    <location>
        <begin position="1496"/>
        <end position="1708"/>
    </location>
</feature>
<evidence type="ECO:0000256" key="14">
    <source>
        <dbReference type="ARBA" id="ARBA00023170"/>
    </source>
</evidence>
<feature type="region of interest" description="Disordered" evidence="16">
    <location>
        <begin position="1045"/>
        <end position="1071"/>
    </location>
</feature>
<proteinExistence type="predicted"/>
<keyword evidence="11" id="KW-0472">Membrane</keyword>
<evidence type="ECO:0000256" key="2">
    <source>
        <dbReference type="ARBA" id="ARBA00011902"/>
    </source>
</evidence>
<gene>
    <name evidence="18" type="ORF">KIKIMORA_04000</name>
</gene>
<dbReference type="Proteomes" id="UP001056576">
    <property type="component" value="Segment"/>
</dbReference>
<organism evidence="18 19">
    <name type="scientific">Brevundimonas phage vB_BpoS-Kikimora</name>
    <dbReference type="NCBI Taxonomy" id="2948601"/>
    <lineage>
        <taxon>Viruses</taxon>
        <taxon>Duplodnaviria</taxon>
        <taxon>Heunggongvirae</taxon>
        <taxon>Uroviricota</taxon>
        <taxon>Caudoviricetes</taxon>
        <taxon>Jeanschmidtviridae</taxon>
        <taxon>Kikimoravirus</taxon>
        <taxon>Kikimoravirus kikimora</taxon>
    </lineage>
</organism>
<comment type="subcellular location">
    <subcellularLocation>
        <location evidence="1">Cell membrane</location>
        <topology evidence="1">Single-pass type I membrane protein</topology>
    </subcellularLocation>
</comment>
<evidence type="ECO:0000256" key="1">
    <source>
        <dbReference type="ARBA" id="ARBA00004251"/>
    </source>
</evidence>
<feature type="domain" description="ALK/LTK-like glycine-rich" evidence="17">
    <location>
        <begin position="26"/>
        <end position="241"/>
    </location>
</feature>
<evidence type="ECO:0000259" key="17">
    <source>
        <dbReference type="Pfam" id="PF12810"/>
    </source>
</evidence>
<feature type="region of interest" description="Disordered" evidence="16">
    <location>
        <begin position="961"/>
        <end position="981"/>
    </location>
</feature>
<feature type="domain" description="ALK/LTK-like glycine-rich" evidence="17">
    <location>
        <begin position="907"/>
        <end position="1121"/>
    </location>
</feature>
<accession>A0A9E7SKH1</accession>
<keyword evidence="12" id="KW-0829">Tyrosine-protein kinase</keyword>
<evidence type="ECO:0000256" key="9">
    <source>
        <dbReference type="ARBA" id="ARBA00022840"/>
    </source>
</evidence>
<dbReference type="EC" id="2.7.10.1" evidence="2"/>
<keyword evidence="3" id="KW-1003">Cell membrane</keyword>
<evidence type="ECO:0000256" key="3">
    <source>
        <dbReference type="ARBA" id="ARBA00022475"/>
    </source>
</evidence>
<feature type="domain" description="ALK/LTK-like glycine-rich" evidence="17">
    <location>
        <begin position="321"/>
        <end position="522"/>
    </location>
</feature>
<feature type="region of interest" description="Disordered" evidence="16">
    <location>
        <begin position="369"/>
        <end position="388"/>
    </location>
</feature>
<evidence type="ECO:0000256" key="11">
    <source>
        <dbReference type="ARBA" id="ARBA00023136"/>
    </source>
</evidence>